<feature type="non-terminal residue" evidence="1">
    <location>
        <position position="1"/>
    </location>
</feature>
<comment type="caution">
    <text evidence="1">The sequence shown here is derived from an EMBL/GenBank/DDBJ whole genome shotgun (WGS) entry which is preliminary data.</text>
</comment>
<sequence length="44" mass="4963">AAATVLQQHLLHEKSGKDANQVCDLTFRPPAHWARFTNVLVYKS</sequence>
<evidence type="ECO:0000313" key="2">
    <source>
        <dbReference type="Proteomes" id="UP000186817"/>
    </source>
</evidence>
<protein>
    <submittedName>
        <fullName evidence="1">Uncharacterized protein</fullName>
    </submittedName>
</protein>
<reference evidence="1 2" key="1">
    <citation type="submission" date="2016-02" db="EMBL/GenBank/DDBJ databases">
        <title>Genome analysis of coral dinoflagellate symbionts highlights evolutionary adaptations to a symbiotic lifestyle.</title>
        <authorList>
            <person name="Aranda M."/>
            <person name="Li Y."/>
            <person name="Liew Y.J."/>
            <person name="Baumgarten S."/>
            <person name="Simakov O."/>
            <person name="Wilson M."/>
            <person name="Piel J."/>
            <person name="Ashoor H."/>
            <person name="Bougouffa S."/>
            <person name="Bajic V.B."/>
            <person name="Ryu T."/>
            <person name="Ravasi T."/>
            <person name="Bayer T."/>
            <person name="Micklem G."/>
            <person name="Kim H."/>
            <person name="Bhak J."/>
            <person name="Lajeunesse T.C."/>
            <person name="Voolstra C.R."/>
        </authorList>
    </citation>
    <scope>NUCLEOTIDE SEQUENCE [LARGE SCALE GENOMIC DNA]</scope>
    <source>
        <strain evidence="1 2">CCMP2467</strain>
    </source>
</reference>
<evidence type="ECO:0000313" key="1">
    <source>
        <dbReference type="EMBL" id="OLP20500.1"/>
    </source>
</evidence>
<dbReference type="EMBL" id="LSRX01009671">
    <property type="protein sequence ID" value="OLP20500.1"/>
    <property type="molecule type" value="Genomic_DNA"/>
</dbReference>
<dbReference type="AlphaFoldDB" id="A0A1Q8ZJL9"/>
<gene>
    <name evidence="1" type="ORF">AK812_SmicGene49042</name>
</gene>
<keyword evidence="2" id="KW-1185">Reference proteome</keyword>
<proteinExistence type="predicted"/>
<accession>A0A1Q8ZJL9</accession>
<name>A0A1Q8ZJL9_SYMMI</name>
<dbReference type="Proteomes" id="UP000186817">
    <property type="component" value="Unassembled WGS sequence"/>
</dbReference>
<organism evidence="1 2">
    <name type="scientific">Symbiodinium microadriaticum</name>
    <name type="common">Dinoflagellate</name>
    <name type="synonym">Zooxanthella microadriatica</name>
    <dbReference type="NCBI Taxonomy" id="2951"/>
    <lineage>
        <taxon>Eukaryota</taxon>
        <taxon>Sar</taxon>
        <taxon>Alveolata</taxon>
        <taxon>Dinophyceae</taxon>
        <taxon>Suessiales</taxon>
        <taxon>Symbiodiniaceae</taxon>
        <taxon>Symbiodinium</taxon>
    </lineage>
</organism>